<dbReference type="InterPro" id="IPR017853">
    <property type="entry name" value="GH"/>
</dbReference>
<evidence type="ECO:0000256" key="7">
    <source>
        <dbReference type="ARBA" id="ARBA00022801"/>
    </source>
</evidence>
<evidence type="ECO:0000313" key="11">
    <source>
        <dbReference type="EMBL" id="RSH82405.1"/>
    </source>
</evidence>
<evidence type="ECO:0000256" key="6">
    <source>
        <dbReference type="ARBA" id="ARBA00022729"/>
    </source>
</evidence>
<evidence type="ECO:0000256" key="8">
    <source>
        <dbReference type="ARBA" id="ARBA00023295"/>
    </source>
</evidence>
<comment type="caution">
    <text evidence="11">The sequence shown here is derived from an EMBL/GenBank/DDBJ whole genome shotgun (WGS) entry which is preliminary data.</text>
</comment>
<comment type="catalytic activity">
    <reaction evidence="1">
        <text>Random hydrolysis of (1-&gt;4)-beta-D-mannosidic linkages in mannans, galactomannans and glucomannans.</text>
        <dbReference type="EC" id="3.2.1.78"/>
    </reaction>
</comment>
<evidence type="ECO:0000256" key="1">
    <source>
        <dbReference type="ARBA" id="ARBA00001678"/>
    </source>
</evidence>
<dbReference type="SUPFAM" id="SSF57180">
    <property type="entry name" value="Cellulose-binding domain"/>
    <property type="match status" value="1"/>
</dbReference>
<evidence type="ECO:0000259" key="10">
    <source>
        <dbReference type="PROSITE" id="PS51164"/>
    </source>
</evidence>
<organism evidence="11 12">
    <name type="scientific">Apiotrichum porosum</name>
    <dbReference type="NCBI Taxonomy" id="105984"/>
    <lineage>
        <taxon>Eukaryota</taxon>
        <taxon>Fungi</taxon>
        <taxon>Dikarya</taxon>
        <taxon>Basidiomycota</taxon>
        <taxon>Agaricomycotina</taxon>
        <taxon>Tremellomycetes</taxon>
        <taxon>Trichosporonales</taxon>
        <taxon>Trichosporonaceae</taxon>
        <taxon>Apiotrichum</taxon>
    </lineage>
</organism>
<dbReference type="EC" id="3.2.1.78" evidence="4"/>
<dbReference type="GeneID" id="39591916"/>
<accession>A0A427XUJ3</accession>
<comment type="similarity">
    <text evidence="3">Belongs to the glycosyl hydrolase 5 (cellulase A) family.</text>
</comment>
<dbReference type="PANTHER" id="PTHR31451">
    <property type="match status" value="1"/>
</dbReference>
<proteinExistence type="inferred from homology"/>
<dbReference type="SMART" id="SM00236">
    <property type="entry name" value="fCBD"/>
    <property type="match status" value="1"/>
</dbReference>
<dbReference type="GO" id="GO:0030248">
    <property type="term" value="F:cellulose binding"/>
    <property type="evidence" value="ECO:0007669"/>
    <property type="project" value="InterPro"/>
</dbReference>
<evidence type="ECO:0000256" key="9">
    <source>
        <dbReference type="SAM" id="MobiDB-lite"/>
    </source>
</evidence>
<dbReference type="SUPFAM" id="SSF51445">
    <property type="entry name" value="(Trans)glycosidases"/>
    <property type="match status" value="1"/>
</dbReference>
<keyword evidence="7" id="KW-0378">Hydrolase</keyword>
<protein>
    <recommendedName>
        <fullName evidence="4">mannan endo-1,4-beta-mannosidase</fullName>
        <ecNumber evidence="4">3.2.1.78</ecNumber>
    </recommendedName>
</protein>
<dbReference type="InterPro" id="IPR035971">
    <property type="entry name" value="CBD_sf"/>
</dbReference>
<comment type="subcellular location">
    <subcellularLocation>
        <location evidence="2">Secreted</location>
    </subcellularLocation>
</comment>
<dbReference type="RefSeq" id="XP_028476637.1">
    <property type="nucleotide sequence ID" value="XM_028622744.1"/>
</dbReference>
<name>A0A427XUJ3_9TREE</name>
<evidence type="ECO:0000256" key="3">
    <source>
        <dbReference type="ARBA" id="ARBA00005641"/>
    </source>
</evidence>
<dbReference type="Pfam" id="PF26410">
    <property type="entry name" value="GH5_mannosidase"/>
    <property type="match status" value="1"/>
</dbReference>
<dbReference type="PROSITE" id="PS51164">
    <property type="entry name" value="CBM1_2"/>
    <property type="match status" value="1"/>
</dbReference>
<feature type="region of interest" description="Disordered" evidence="9">
    <location>
        <begin position="245"/>
        <end position="291"/>
    </location>
</feature>
<keyword evidence="5" id="KW-0964">Secreted</keyword>
<evidence type="ECO:0000313" key="12">
    <source>
        <dbReference type="Proteomes" id="UP000279236"/>
    </source>
</evidence>
<keyword evidence="6" id="KW-0732">Signal</keyword>
<evidence type="ECO:0000256" key="2">
    <source>
        <dbReference type="ARBA" id="ARBA00004613"/>
    </source>
</evidence>
<evidence type="ECO:0000256" key="4">
    <source>
        <dbReference type="ARBA" id="ARBA00012706"/>
    </source>
</evidence>
<dbReference type="PANTHER" id="PTHR31451:SF39">
    <property type="entry name" value="MANNAN ENDO-1,4-BETA-MANNOSIDASE 1"/>
    <property type="match status" value="1"/>
</dbReference>
<dbReference type="AlphaFoldDB" id="A0A427XUJ3"/>
<dbReference type="EMBL" id="RSCE01000005">
    <property type="protein sequence ID" value="RSH82405.1"/>
    <property type="molecule type" value="Genomic_DNA"/>
</dbReference>
<sequence length="339" mass="36692">MGSLEYHSDFYVQAAPIAAYESYVQTIVNRYKDSPAIFAWELANEERGSGWPSTARPGFSASDLTKWIKDRSAFVKSLDPNHMVAVGDEGYYNWADSTDYIYDGDSSLDFDANLKLPNIDFGTFHLYPQSWGKTPTLEWGNTYIEQHANSMNQIGKPVLFEEFNLEGWPEQLSTMTAWIEKAKEVGLPGIMPWGLGAQDMDISGTTVYYNGNVGNLSGMDIYPSKTELWDVLKAMGQWMPANCGGTTTPVTSTASPVSSTSTPETTTAAPTSSDPVTATPSDPVTSTDSCSAAPATSTTASSCAVSKWGQCGGVSYTGCTTCESGSTCTYGNDWWSQCL</sequence>
<dbReference type="Gene3D" id="3.20.20.80">
    <property type="entry name" value="Glycosidases"/>
    <property type="match status" value="1"/>
</dbReference>
<keyword evidence="8" id="KW-0326">Glycosidase</keyword>
<gene>
    <name evidence="11" type="ORF">EHS24_007373</name>
</gene>
<dbReference type="GO" id="GO:0005576">
    <property type="term" value="C:extracellular region"/>
    <property type="evidence" value="ECO:0007669"/>
    <property type="project" value="UniProtKB-SubCell"/>
</dbReference>
<evidence type="ECO:0000256" key="5">
    <source>
        <dbReference type="ARBA" id="ARBA00022525"/>
    </source>
</evidence>
<dbReference type="InterPro" id="IPR000254">
    <property type="entry name" value="CBD"/>
</dbReference>
<dbReference type="OrthoDB" id="406631at2759"/>
<dbReference type="InterPro" id="IPR001547">
    <property type="entry name" value="Glyco_hydro_5"/>
</dbReference>
<keyword evidence="12" id="KW-1185">Reference proteome</keyword>
<reference evidence="11 12" key="1">
    <citation type="submission" date="2018-11" db="EMBL/GenBank/DDBJ databases">
        <title>Genome sequence of Apiotrichum porosum DSM 27194.</title>
        <authorList>
            <person name="Aliyu H."/>
            <person name="Gorte O."/>
            <person name="Ochsenreither K."/>
        </authorList>
    </citation>
    <scope>NUCLEOTIDE SEQUENCE [LARGE SCALE GENOMIC DNA]</scope>
    <source>
        <strain evidence="11 12">DSM 27194</strain>
    </source>
</reference>
<dbReference type="InterPro" id="IPR045053">
    <property type="entry name" value="MAN-like"/>
</dbReference>
<dbReference type="PROSITE" id="PS00562">
    <property type="entry name" value="CBM1_1"/>
    <property type="match status" value="1"/>
</dbReference>
<dbReference type="GO" id="GO:0016985">
    <property type="term" value="F:mannan endo-1,4-beta-mannosidase activity"/>
    <property type="evidence" value="ECO:0007669"/>
    <property type="project" value="UniProtKB-EC"/>
</dbReference>
<dbReference type="Pfam" id="PF00734">
    <property type="entry name" value="CBM_1"/>
    <property type="match status" value="1"/>
</dbReference>
<feature type="compositionally biased region" description="Low complexity" evidence="9">
    <location>
        <begin position="246"/>
        <end position="291"/>
    </location>
</feature>
<feature type="domain" description="CBM1" evidence="10">
    <location>
        <begin position="303"/>
        <end position="339"/>
    </location>
</feature>
<dbReference type="GO" id="GO:0046355">
    <property type="term" value="P:mannan catabolic process"/>
    <property type="evidence" value="ECO:0007669"/>
    <property type="project" value="UniProtKB-ARBA"/>
</dbReference>
<dbReference type="Proteomes" id="UP000279236">
    <property type="component" value="Unassembled WGS sequence"/>
</dbReference>